<reference evidence="1" key="2">
    <citation type="journal article" date="2023" name="Int. J. Mol. Sci.">
        <title>De Novo Assembly and Annotation of 11 Diverse Shrub Willow (Salix) Genomes Reveals Novel Gene Organization in Sex-Linked Regions.</title>
        <authorList>
            <person name="Hyden B."/>
            <person name="Feng K."/>
            <person name="Yates T.B."/>
            <person name="Jawdy S."/>
            <person name="Cereghino C."/>
            <person name="Smart L.B."/>
            <person name="Muchero W."/>
        </authorList>
    </citation>
    <scope>NUCLEOTIDE SEQUENCE</scope>
    <source>
        <tissue evidence="1">Shoot tip</tissue>
    </source>
</reference>
<evidence type="ECO:0000313" key="2">
    <source>
        <dbReference type="Proteomes" id="UP001151532"/>
    </source>
</evidence>
<sequence length="168" mass="19427">MLKPFPYRENEGSRAFLSESFVKYPPIHCPCGPLLNKLFQITTWQIIIYEKHFCFTCMITNQSDKIWMVEPSKGFDLCMKLLNALEPSNCKPFNCHQKSWGYLCLVSGPKTPIAYAIARIKTSSGPHHILKCQRNPNVCEDCYFLSSRSHYFGLWTPLSSVDEQEYQS</sequence>
<keyword evidence="2" id="KW-1185">Reference proteome</keyword>
<dbReference type="EMBL" id="JAPFFK010000004">
    <property type="protein sequence ID" value="KAJ6766522.1"/>
    <property type="molecule type" value="Genomic_DNA"/>
</dbReference>
<name>A0A9Q0WGD7_SALPP</name>
<protein>
    <submittedName>
        <fullName evidence="1">Uncharacterized protein</fullName>
    </submittedName>
</protein>
<dbReference type="Proteomes" id="UP001151532">
    <property type="component" value="Chromosome 4"/>
</dbReference>
<evidence type="ECO:0000313" key="1">
    <source>
        <dbReference type="EMBL" id="KAJ6766522.1"/>
    </source>
</evidence>
<accession>A0A9Q0WGD7</accession>
<dbReference type="AlphaFoldDB" id="A0A9Q0WGD7"/>
<proteinExistence type="predicted"/>
<gene>
    <name evidence="1" type="ORF">OIU79_022479</name>
</gene>
<comment type="caution">
    <text evidence="1">The sequence shown here is derived from an EMBL/GenBank/DDBJ whole genome shotgun (WGS) entry which is preliminary data.</text>
</comment>
<organism evidence="1 2">
    <name type="scientific">Salix purpurea</name>
    <name type="common">Purple osier willow</name>
    <dbReference type="NCBI Taxonomy" id="77065"/>
    <lineage>
        <taxon>Eukaryota</taxon>
        <taxon>Viridiplantae</taxon>
        <taxon>Streptophyta</taxon>
        <taxon>Embryophyta</taxon>
        <taxon>Tracheophyta</taxon>
        <taxon>Spermatophyta</taxon>
        <taxon>Magnoliopsida</taxon>
        <taxon>eudicotyledons</taxon>
        <taxon>Gunneridae</taxon>
        <taxon>Pentapetalae</taxon>
        <taxon>rosids</taxon>
        <taxon>fabids</taxon>
        <taxon>Malpighiales</taxon>
        <taxon>Salicaceae</taxon>
        <taxon>Saliceae</taxon>
        <taxon>Salix</taxon>
    </lineage>
</organism>
<reference evidence="1" key="1">
    <citation type="submission" date="2022-11" db="EMBL/GenBank/DDBJ databases">
        <authorList>
            <person name="Hyden B.L."/>
            <person name="Feng K."/>
            <person name="Yates T."/>
            <person name="Jawdy S."/>
            <person name="Smart L.B."/>
            <person name="Muchero W."/>
        </authorList>
    </citation>
    <scope>NUCLEOTIDE SEQUENCE</scope>
    <source>
        <tissue evidence="1">Shoot tip</tissue>
    </source>
</reference>